<accession>A0ABY7NRG6</accession>
<name>A0ABY7NRG6_9SPHN</name>
<dbReference type="RefSeq" id="WP_270076734.1">
    <property type="nucleotide sequence ID" value="NZ_CP115174.1"/>
</dbReference>
<proteinExistence type="predicted"/>
<reference evidence="2 3" key="1">
    <citation type="submission" date="2022-12" db="EMBL/GenBank/DDBJ databases">
        <title>Sphingomonas abieness sp. nov., an endophytic bacterium isolated from Abies koreana.</title>
        <authorList>
            <person name="Jiang L."/>
            <person name="Lee J."/>
        </authorList>
    </citation>
    <scope>NUCLEOTIDE SEQUENCE [LARGE SCALE GENOMIC DNA]</scope>
    <source>
        <strain evidence="3">PAMB 00755</strain>
    </source>
</reference>
<feature type="region of interest" description="Disordered" evidence="1">
    <location>
        <begin position="170"/>
        <end position="220"/>
    </location>
</feature>
<keyword evidence="3" id="KW-1185">Reference proteome</keyword>
<dbReference type="Proteomes" id="UP001210865">
    <property type="component" value="Chromosome"/>
</dbReference>
<sequence>MDETIETLMIGVRADTQAFAQDTAAMQASLQTALGTGADQAATLIENGLARAVRSGKLGFADLEKTALAVLSGIAAQAVKGGLAALFGGGGGSGGSGGGLLSLGSGLLSSLLGAPGRATGGPVSPGRPYLVGERGPEWFVPAAAGSIAAGAAAAPSRDVRVAISINAPAGTEPRSLAQSSRQVARAVRSTPTRWAPPSPARMRRRGSPSSARRPARSTRR</sequence>
<gene>
    <name evidence="2" type="ORF">PBT88_18310</name>
</gene>
<protein>
    <submittedName>
        <fullName evidence="2">Tail tape measure protein</fullName>
    </submittedName>
</protein>
<evidence type="ECO:0000313" key="3">
    <source>
        <dbReference type="Proteomes" id="UP001210865"/>
    </source>
</evidence>
<evidence type="ECO:0000313" key="2">
    <source>
        <dbReference type="EMBL" id="WBO22086.1"/>
    </source>
</evidence>
<evidence type="ECO:0000256" key="1">
    <source>
        <dbReference type="SAM" id="MobiDB-lite"/>
    </source>
</evidence>
<dbReference type="EMBL" id="CP115174">
    <property type="protein sequence ID" value="WBO22086.1"/>
    <property type="molecule type" value="Genomic_DNA"/>
</dbReference>
<organism evidence="2 3">
    <name type="scientific">Sphingomonas abietis</name>
    <dbReference type="NCBI Taxonomy" id="3012344"/>
    <lineage>
        <taxon>Bacteria</taxon>
        <taxon>Pseudomonadati</taxon>
        <taxon>Pseudomonadota</taxon>
        <taxon>Alphaproteobacteria</taxon>
        <taxon>Sphingomonadales</taxon>
        <taxon>Sphingomonadaceae</taxon>
        <taxon>Sphingomonas</taxon>
    </lineage>
</organism>